<dbReference type="SUPFAM" id="SSF53448">
    <property type="entry name" value="Nucleotide-diphospho-sugar transferases"/>
    <property type="match status" value="1"/>
</dbReference>
<reference evidence="7 8" key="1">
    <citation type="journal article" date="2012" name="Stand. Genomic Sci.">
        <title>Complete genome sequence of the aerobic, heterotroph Marinithermus hydrothermalis type strain (T1(T)) from a deep-sea hydrothermal vent chimney.</title>
        <authorList>
            <person name="Copeland A."/>
            <person name="Gu W."/>
            <person name="Yasawong M."/>
            <person name="Lapidus A."/>
            <person name="Lucas S."/>
            <person name="Deshpande S."/>
            <person name="Pagani I."/>
            <person name="Tapia R."/>
            <person name="Cheng J.F."/>
            <person name="Goodwin L.A."/>
            <person name="Pitluck S."/>
            <person name="Liolios K."/>
            <person name="Ivanova N."/>
            <person name="Mavromatis K."/>
            <person name="Mikhailova N."/>
            <person name="Pati A."/>
            <person name="Chen A."/>
            <person name="Palaniappan K."/>
            <person name="Land M."/>
            <person name="Pan C."/>
            <person name="Brambilla E.M."/>
            <person name="Rohde M."/>
            <person name="Tindall B.J."/>
            <person name="Sikorski J."/>
            <person name="Goker M."/>
            <person name="Detter J.C."/>
            <person name="Bristow J."/>
            <person name="Eisen J.A."/>
            <person name="Markowitz V."/>
            <person name="Hugenholtz P."/>
            <person name="Kyrpides N.C."/>
            <person name="Klenk H.P."/>
            <person name="Woyke T."/>
        </authorList>
    </citation>
    <scope>NUCLEOTIDE SEQUENCE [LARGE SCALE GENOMIC DNA]</scope>
    <source>
        <strain evidence="8">DSM 14884 / JCM 11576 / T1</strain>
    </source>
</reference>
<dbReference type="AlphaFoldDB" id="F2NQJ3"/>
<dbReference type="InterPro" id="IPR050256">
    <property type="entry name" value="Glycosyltransferase_2"/>
</dbReference>
<dbReference type="Proteomes" id="UP000007030">
    <property type="component" value="Chromosome"/>
</dbReference>
<organism evidence="7 8">
    <name type="scientific">Marinithermus hydrothermalis (strain DSM 14884 / JCM 11576 / T1)</name>
    <dbReference type="NCBI Taxonomy" id="869210"/>
    <lineage>
        <taxon>Bacteria</taxon>
        <taxon>Thermotogati</taxon>
        <taxon>Deinococcota</taxon>
        <taxon>Deinococci</taxon>
        <taxon>Thermales</taxon>
        <taxon>Thermaceae</taxon>
        <taxon>Marinithermus</taxon>
    </lineage>
</organism>
<proteinExistence type="inferred from homology"/>
<dbReference type="KEGG" id="mhd:Marky_1191"/>
<evidence type="ECO:0000313" key="8">
    <source>
        <dbReference type="Proteomes" id="UP000007030"/>
    </source>
</evidence>
<dbReference type="CDD" id="cd04179">
    <property type="entry name" value="DPM_DPG-synthase_like"/>
    <property type="match status" value="1"/>
</dbReference>
<comment type="cofactor">
    <cofactor evidence="1">
        <name>Mg(2+)</name>
        <dbReference type="ChEBI" id="CHEBI:18420"/>
    </cofactor>
</comment>
<keyword evidence="3" id="KW-0328">Glycosyltransferase</keyword>
<keyword evidence="5" id="KW-0460">Magnesium</keyword>
<evidence type="ECO:0000256" key="4">
    <source>
        <dbReference type="ARBA" id="ARBA00022679"/>
    </source>
</evidence>
<sequence>MSQATVLIPAYNEEATVAHVVQRAREAGYPVVVADDGSTDRTAAQAEAAGAEVVRLPQNRGKGGALAAGLQAVRTPYVILLDADLVGLKPEHLSALLNPVLQNEAEMTVGVFQGGRLRTDLAQRLTPYLSGQRALPTARLASVQGLEHARYDVELLLTRTAEREGWRVRYVPLPGMSQVMKEEKRGFWAGFAHRLRMYYEILRYWASGAGR</sequence>
<dbReference type="Pfam" id="PF00535">
    <property type="entry name" value="Glycos_transf_2"/>
    <property type="match status" value="1"/>
</dbReference>
<keyword evidence="8" id="KW-1185">Reference proteome</keyword>
<comment type="similarity">
    <text evidence="2">Belongs to the glycosyltransferase 2 family.</text>
</comment>
<keyword evidence="4 7" id="KW-0808">Transferase</keyword>
<dbReference type="eggNOG" id="COG1215">
    <property type="taxonomic scope" value="Bacteria"/>
</dbReference>
<feature type="domain" description="Glycosyltransferase 2-like" evidence="6">
    <location>
        <begin position="5"/>
        <end position="127"/>
    </location>
</feature>
<dbReference type="HOGENOM" id="CLU_033536_6_1_0"/>
<evidence type="ECO:0000256" key="2">
    <source>
        <dbReference type="ARBA" id="ARBA00006739"/>
    </source>
</evidence>
<dbReference type="STRING" id="869210.Marky_1191"/>
<dbReference type="OrthoDB" id="9810303at2"/>
<evidence type="ECO:0000256" key="3">
    <source>
        <dbReference type="ARBA" id="ARBA00022676"/>
    </source>
</evidence>
<dbReference type="RefSeq" id="WP_013703978.1">
    <property type="nucleotide sequence ID" value="NC_015387.1"/>
</dbReference>
<evidence type="ECO:0000313" key="7">
    <source>
        <dbReference type="EMBL" id="AEB11931.1"/>
    </source>
</evidence>
<dbReference type="EMBL" id="CP002630">
    <property type="protein sequence ID" value="AEB11931.1"/>
    <property type="molecule type" value="Genomic_DNA"/>
</dbReference>
<gene>
    <name evidence="7" type="ordered locus">Marky_1191</name>
</gene>
<dbReference type="InterPro" id="IPR001173">
    <property type="entry name" value="Glyco_trans_2-like"/>
</dbReference>
<protein>
    <submittedName>
        <fullName evidence="7">Glycosyl transferase family 2</fullName>
    </submittedName>
</protein>
<dbReference type="GO" id="GO:0016757">
    <property type="term" value="F:glycosyltransferase activity"/>
    <property type="evidence" value="ECO:0007669"/>
    <property type="project" value="UniProtKB-KW"/>
</dbReference>
<dbReference type="PANTHER" id="PTHR48090:SF10">
    <property type="entry name" value="GLUCOSYL-3-PHOSPHOGLYCERATE SYNTHASE"/>
    <property type="match status" value="1"/>
</dbReference>
<evidence type="ECO:0000259" key="6">
    <source>
        <dbReference type="Pfam" id="PF00535"/>
    </source>
</evidence>
<dbReference type="InterPro" id="IPR029044">
    <property type="entry name" value="Nucleotide-diphossugar_trans"/>
</dbReference>
<dbReference type="PANTHER" id="PTHR48090">
    <property type="entry name" value="UNDECAPRENYL-PHOSPHATE 4-DEOXY-4-FORMAMIDO-L-ARABINOSE TRANSFERASE-RELATED"/>
    <property type="match status" value="1"/>
</dbReference>
<name>F2NQJ3_MARHT</name>
<dbReference type="Gene3D" id="3.90.550.10">
    <property type="entry name" value="Spore Coat Polysaccharide Biosynthesis Protein SpsA, Chain A"/>
    <property type="match status" value="1"/>
</dbReference>
<accession>F2NQJ3</accession>
<evidence type="ECO:0000256" key="1">
    <source>
        <dbReference type="ARBA" id="ARBA00001946"/>
    </source>
</evidence>
<evidence type="ECO:0000256" key="5">
    <source>
        <dbReference type="ARBA" id="ARBA00022842"/>
    </source>
</evidence>